<dbReference type="GO" id="GO:0010494">
    <property type="term" value="C:cytoplasmic stress granule"/>
    <property type="evidence" value="ECO:0007669"/>
    <property type="project" value="TreeGrafter"/>
</dbReference>
<evidence type="ECO:0000256" key="4">
    <source>
        <dbReference type="PROSITE-ProRule" id="PRU00332"/>
    </source>
</evidence>
<evidence type="ECO:0000313" key="8">
    <source>
        <dbReference type="EnsemblMetazoa" id="CapteP128223"/>
    </source>
</evidence>
<evidence type="ECO:0000313" key="7">
    <source>
        <dbReference type="EMBL" id="ELU14860.1"/>
    </source>
</evidence>
<reference evidence="9" key="1">
    <citation type="submission" date="2012-12" db="EMBL/GenBank/DDBJ databases">
        <authorList>
            <person name="Hellsten U."/>
            <person name="Grimwood J."/>
            <person name="Chapman J.A."/>
            <person name="Shapiro H."/>
            <person name="Aerts A."/>
            <person name="Otillar R.P."/>
            <person name="Terry A.Y."/>
            <person name="Boore J.L."/>
            <person name="Simakov O."/>
            <person name="Marletaz F."/>
            <person name="Cho S.-J."/>
            <person name="Edsinger-Gonzales E."/>
            <person name="Havlak P."/>
            <person name="Kuo D.-H."/>
            <person name="Larsson T."/>
            <person name="Lv J."/>
            <person name="Arendt D."/>
            <person name="Savage R."/>
            <person name="Osoegawa K."/>
            <person name="de Jong P."/>
            <person name="Lindberg D.R."/>
            <person name="Seaver E.C."/>
            <person name="Weisblat D.A."/>
            <person name="Putnam N.H."/>
            <person name="Grigoriev I.V."/>
            <person name="Rokhsar D.S."/>
        </authorList>
    </citation>
    <scope>NUCLEOTIDE SEQUENCE</scope>
    <source>
        <strain evidence="9">I ESC-2004</strain>
    </source>
</reference>
<dbReference type="EnsemblMetazoa" id="CapteT128223">
    <property type="protein sequence ID" value="CapteP128223"/>
    <property type="gene ID" value="CapteG128223"/>
</dbReference>
<dbReference type="SUPFAM" id="SSF46785">
    <property type="entry name" value="Winged helix' DNA-binding domain"/>
    <property type="match status" value="1"/>
</dbReference>
<dbReference type="EMBL" id="AMQN01004718">
    <property type="status" value="NOT_ANNOTATED_CDS"/>
    <property type="molecule type" value="Genomic_DNA"/>
</dbReference>
<accession>R7VGP0</accession>
<dbReference type="SMART" id="SM00715">
    <property type="entry name" value="LA"/>
    <property type="match status" value="1"/>
</dbReference>
<dbReference type="GO" id="GO:0005634">
    <property type="term" value="C:nucleus"/>
    <property type="evidence" value="ECO:0007669"/>
    <property type="project" value="UniProtKB-SubCell"/>
</dbReference>
<keyword evidence="5" id="KW-1133">Transmembrane helix</keyword>
<keyword evidence="5" id="KW-0472">Membrane</keyword>
<evidence type="ECO:0000256" key="1">
    <source>
        <dbReference type="ARBA" id="ARBA00004123"/>
    </source>
</evidence>
<dbReference type="GO" id="GO:0006396">
    <property type="term" value="P:RNA processing"/>
    <property type="evidence" value="ECO:0007669"/>
    <property type="project" value="InterPro"/>
</dbReference>
<keyword evidence="5" id="KW-0812">Transmembrane</keyword>
<dbReference type="InterPro" id="IPR045180">
    <property type="entry name" value="La_dom_prot"/>
</dbReference>
<dbReference type="PROSITE" id="PS50961">
    <property type="entry name" value="HTH_LA"/>
    <property type="match status" value="1"/>
</dbReference>
<dbReference type="InterPro" id="IPR006630">
    <property type="entry name" value="La_HTH"/>
</dbReference>
<keyword evidence="2 4" id="KW-0694">RNA-binding</keyword>
<dbReference type="GO" id="GO:0003723">
    <property type="term" value="F:RNA binding"/>
    <property type="evidence" value="ECO:0007669"/>
    <property type="project" value="UniProtKB-UniRule"/>
</dbReference>
<feature type="transmembrane region" description="Helical" evidence="5">
    <location>
        <begin position="36"/>
        <end position="56"/>
    </location>
</feature>
<dbReference type="GO" id="GO:1990904">
    <property type="term" value="C:ribonucleoprotein complex"/>
    <property type="evidence" value="ECO:0007669"/>
    <property type="project" value="InterPro"/>
</dbReference>
<dbReference type="PRINTS" id="PR00302">
    <property type="entry name" value="LUPUSLA"/>
</dbReference>
<dbReference type="GO" id="GO:0045727">
    <property type="term" value="P:positive regulation of translation"/>
    <property type="evidence" value="ECO:0007669"/>
    <property type="project" value="TreeGrafter"/>
</dbReference>
<gene>
    <name evidence="7" type="ORF">CAPTEDRAFT_128223</name>
</gene>
<dbReference type="HOGENOM" id="CLU_1742291_0_0_1"/>
<dbReference type="PANTHER" id="PTHR22792">
    <property type="entry name" value="LUPUS LA PROTEIN-RELATED"/>
    <property type="match status" value="1"/>
</dbReference>
<evidence type="ECO:0000256" key="2">
    <source>
        <dbReference type="ARBA" id="ARBA00022884"/>
    </source>
</evidence>
<keyword evidence="9" id="KW-1185">Reference proteome</keyword>
<reference evidence="7 9" key="2">
    <citation type="journal article" date="2013" name="Nature">
        <title>Insights into bilaterian evolution from three spiralian genomes.</title>
        <authorList>
            <person name="Simakov O."/>
            <person name="Marletaz F."/>
            <person name="Cho S.J."/>
            <person name="Edsinger-Gonzales E."/>
            <person name="Havlak P."/>
            <person name="Hellsten U."/>
            <person name="Kuo D.H."/>
            <person name="Larsson T."/>
            <person name="Lv J."/>
            <person name="Arendt D."/>
            <person name="Savage R."/>
            <person name="Osoegawa K."/>
            <person name="de Jong P."/>
            <person name="Grimwood J."/>
            <person name="Chapman J.A."/>
            <person name="Shapiro H."/>
            <person name="Aerts A."/>
            <person name="Otillar R.P."/>
            <person name="Terry A.Y."/>
            <person name="Boore J.L."/>
            <person name="Grigoriev I.V."/>
            <person name="Lindberg D.R."/>
            <person name="Seaver E.C."/>
            <person name="Weisblat D.A."/>
            <person name="Putnam N.H."/>
            <person name="Rokhsar D.S."/>
        </authorList>
    </citation>
    <scope>NUCLEOTIDE SEQUENCE</scope>
    <source>
        <strain evidence="7 9">I ESC-2004</strain>
    </source>
</reference>
<protein>
    <recommendedName>
        <fullName evidence="6">HTH La-type RNA-binding domain-containing protein</fullName>
    </recommendedName>
</protein>
<proteinExistence type="predicted"/>
<evidence type="ECO:0000313" key="9">
    <source>
        <dbReference type="Proteomes" id="UP000014760"/>
    </source>
</evidence>
<evidence type="ECO:0000256" key="5">
    <source>
        <dbReference type="SAM" id="Phobius"/>
    </source>
</evidence>
<dbReference type="GO" id="GO:0005829">
    <property type="term" value="C:cytosol"/>
    <property type="evidence" value="ECO:0007669"/>
    <property type="project" value="TreeGrafter"/>
</dbReference>
<dbReference type="Pfam" id="PF05383">
    <property type="entry name" value="La"/>
    <property type="match status" value="1"/>
</dbReference>
<evidence type="ECO:0000256" key="3">
    <source>
        <dbReference type="ARBA" id="ARBA00023242"/>
    </source>
</evidence>
<dbReference type="Gene3D" id="1.10.10.10">
    <property type="entry name" value="Winged helix-like DNA-binding domain superfamily/Winged helix DNA-binding domain"/>
    <property type="match status" value="1"/>
</dbReference>
<dbReference type="EMBL" id="KB294243">
    <property type="protein sequence ID" value="ELU14860.1"/>
    <property type="molecule type" value="Genomic_DNA"/>
</dbReference>
<dbReference type="OMA" id="HVFLAYN"/>
<dbReference type="InterPro" id="IPR036388">
    <property type="entry name" value="WH-like_DNA-bd_sf"/>
</dbReference>
<comment type="subcellular location">
    <subcellularLocation>
        <location evidence="1">Nucleus</location>
    </subcellularLocation>
</comment>
<dbReference type="InterPro" id="IPR036390">
    <property type="entry name" value="WH_DNA-bd_sf"/>
</dbReference>
<dbReference type="AlphaFoldDB" id="R7VGP0"/>
<dbReference type="OrthoDB" id="435402at2759"/>
<dbReference type="PANTHER" id="PTHR22792:SF166">
    <property type="entry name" value="LUPUS LA PROTEIN HOMOLOG"/>
    <property type="match status" value="1"/>
</dbReference>
<evidence type="ECO:0000259" key="6">
    <source>
        <dbReference type="PROSITE" id="PS50961"/>
    </source>
</evidence>
<sequence length="150" mass="17954">MKFYDSASQRNPVRLKDERTVENSALQKKIVKQIEVWFLCLIIGFILTSYFLQYYFGNFNLLQDEFLINKMDSENWVELSVLTTFKKLQKLSSDFKVIVEAVEKSCSQLIECHEDGQKIRRNPRIPWRRDHTLWKRDLRERSLVMVSGEE</sequence>
<organism evidence="7">
    <name type="scientific">Capitella teleta</name>
    <name type="common">Polychaete worm</name>
    <dbReference type="NCBI Taxonomy" id="283909"/>
    <lineage>
        <taxon>Eukaryota</taxon>
        <taxon>Metazoa</taxon>
        <taxon>Spiralia</taxon>
        <taxon>Lophotrochozoa</taxon>
        <taxon>Annelida</taxon>
        <taxon>Polychaeta</taxon>
        <taxon>Sedentaria</taxon>
        <taxon>Scolecida</taxon>
        <taxon>Capitellidae</taxon>
        <taxon>Capitella</taxon>
    </lineage>
</organism>
<keyword evidence="3" id="KW-0539">Nucleus</keyword>
<dbReference type="Proteomes" id="UP000014760">
    <property type="component" value="Unassembled WGS sequence"/>
</dbReference>
<feature type="domain" description="HTH La-type RNA-binding" evidence="6">
    <location>
        <begin position="38"/>
        <end position="129"/>
    </location>
</feature>
<name>R7VGP0_CAPTE</name>
<dbReference type="InterPro" id="IPR002344">
    <property type="entry name" value="Lupus_La"/>
</dbReference>
<reference evidence="8" key="3">
    <citation type="submission" date="2015-06" db="UniProtKB">
        <authorList>
            <consortium name="EnsemblMetazoa"/>
        </authorList>
    </citation>
    <scope>IDENTIFICATION</scope>
</reference>
<dbReference type="STRING" id="283909.R7VGP0"/>